<gene>
    <name evidence="1" type="ORF">HK099_007796</name>
</gene>
<evidence type="ECO:0000313" key="1">
    <source>
        <dbReference type="EMBL" id="KAJ3212165.1"/>
    </source>
</evidence>
<keyword evidence="2" id="KW-1185">Reference proteome</keyword>
<protein>
    <submittedName>
        <fullName evidence="1">Uncharacterized protein</fullName>
    </submittedName>
</protein>
<reference evidence="1" key="1">
    <citation type="submission" date="2020-05" db="EMBL/GenBank/DDBJ databases">
        <title>Phylogenomic resolution of chytrid fungi.</title>
        <authorList>
            <person name="Stajich J.E."/>
            <person name="Amses K."/>
            <person name="Simmons R."/>
            <person name="Seto K."/>
            <person name="Myers J."/>
            <person name="Bonds A."/>
            <person name="Quandt C.A."/>
            <person name="Barry K."/>
            <person name="Liu P."/>
            <person name="Grigoriev I."/>
            <person name="Longcore J.E."/>
            <person name="James T.Y."/>
        </authorList>
    </citation>
    <scope>NUCLEOTIDE SEQUENCE</scope>
    <source>
        <strain evidence="1">JEL0476</strain>
    </source>
</reference>
<evidence type="ECO:0000313" key="2">
    <source>
        <dbReference type="Proteomes" id="UP001211065"/>
    </source>
</evidence>
<sequence>MSEHYEKNTSILKCPIPVRSPAIAKFLELSINNDDCLSSSNVNEIEKTLGELSITRPKAKLVKPEAEFELDFFLKNSSTIGNIKLFEEQVKTWKVESVKQNNDKSNKEKVYKEESNEIFKLFVESNLHKKKRLF</sequence>
<proteinExistence type="predicted"/>
<comment type="caution">
    <text evidence="1">The sequence shown here is derived from an EMBL/GenBank/DDBJ whole genome shotgun (WGS) entry which is preliminary data.</text>
</comment>
<organism evidence="1 2">
    <name type="scientific">Clydaea vesicula</name>
    <dbReference type="NCBI Taxonomy" id="447962"/>
    <lineage>
        <taxon>Eukaryota</taxon>
        <taxon>Fungi</taxon>
        <taxon>Fungi incertae sedis</taxon>
        <taxon>Chytridiomycota</taxon>
        <taxon>Chytridiomycota incertae sedis</taxon>
        <taxon>Chytridiomycetes</taxon>
        <taxon>Lobulomycetales</taxon>
        <taxon>Lobulomycetaceae</taxon>
        <taxon>Clydaea</taxon>
    </lineage>
</organism>
<accession>A0AAD5TWQ7</accession>
<dbReference type="Proteomes" id="UP001211065">
    <property type="component" value="Unassembled WGS sequence"/>
</dbReference>
<dbReference type="EMBL" id="JADGJW010000792">
    <property type="protein sequence ID" value="KAJ3212165.1"/>
    <property type="molecule type" value="Genomic_DNA"/>
</dbReference>
<name>A0AAD5TWQ7_9FUNG</name>
<dbReference type="AlphaFoldDB" id="A0AAD5TWQ7"/>